<feature type="non-terminal residue" evidence="24">
    <location>
        <position position="227"/>
    </location>
</feature>
<dbReference type="Proteomes" id="UP000001593">
    <property type="component" value="Unassembled WGS sequence"/>
</dbReference>
<evidence type="ECO:0000256" key="11">
    <source>
        <dbReference type="ARBA" id="ARBA00022692"/>
    </source>
</evidence>
<evidence type="ECO:0000256" key="8">
    <source>
        <dbReference type="ARBA" id="ARBA00022448"/>
    </source>
</evidence>
<evidence type="ECO:0000256" key="4">
    <source>
        <dbReference type="ARBA" id="ARBA00004613"/>
    </source>
</evidence>
<dbReference type="InterPro" id="IPR000301">
    <property type="entry name" value="Tetraspanin_animals"/>
</dbReference>
<comment type="subcellular location">
    <subcellularLocation>
        <location evidence="5">Cell membrane</location>
        <topology evidence="5">Multi-pass membrane protein</topology>
    </subcellularLocation>
    <subcellularLocation>
        <location evidence="3">Cell surface</location>
    </subcellularLocation>
    <subcellularLocation>
        <location evidence="1">Late endosome membrane</location>
        <topology evidence="1">Multi-pass membrane protein</topology>
    </subcellularLocation>
    <subcellularLocation>
        <location evidence="6">Lysosome membrane</location>
    </subcellularLocation>
    <subcellularLocation>
        <location evidence="2">Melanosome</location>
    </subcellularLocation>
    <subcellularLocation>
        <location evidence="23">Membrane</location>
        <topology evidence="23">Multi-pass membrane protein</topology>
    </subcellularLocation>
    <subcellularLocation>
        <location evidence="4">Secreted</location>
    </subcellularLocation>
</comment>
<evidence type="ECO:0000256" key="9">
    <source>
        <dbReference type="ARBA" id="ARBA00022475"/>
    </source>
</evidence>
<dbReference type="PIRSF" id="PIRSF002419">
    <property type="entry name" value="Tetraspanin"/>
    <property type="match status" value="1"/>
</dbReference>
<keyword evidence="13" id="KW-0653">Protein transport</keyword>
<dbReference type="GO" id="GO:0005576">
    <property type="term" value="C:extracellular region"/>
    <property type="evidence" value="ECO:0007669"/>
    <property type="project" value="UniProtKB-SubCell"/>
</dbReference>
<dbReference type="GO" id="GO:0009986">
    <property type="term" value="C:cell surface"/>
    <property type="evidence" value="ECO:0007669"/>
    <property type="project" value="UniProtKB-SubCell"/>
</dbReference>
<dbReference type="PANTHER" id="PTHR19282">
    <property type="entry name" value="TETRASPANIN"/>
    <property type="match status" value="1"/>
</dbReference>
<evidence type="ECO:0000256" key="6">
    <source>
        <dbReference type="ARBA" id="ARBA00004656"/>
    </source>
</evidence>
<keyword evidence="22" id="KW-1015">Disulfide bond</keyword>
<dbReference type="SUPFAM" id="SSF48652">
    <property type="entry name" value="Tetraspanin"/>
    <property type="match status" value="1"/>
</dbReference>
<evidence type="ECO:0000256" key="16">
    <source>
        <dbReference type="ARBA" id="ARBA00023139"/>
    </source>
</evidence>
<keyword evidence="25" id="KW-1185">Reference proteome</keyword>
<evidence type="ECO:0000313" key="25">
    <source>
        <dbReference type="Proteomes" id="UP000001593"/>
    </source>
</evidence>
<keyword evidence="11 23" id="KW-0812">Transmembrane</keyword>
<dbReference type="InterPro" id="IPR008952">
    <property type="entry name" value="Tetraspanin_EC2_sf"/>
</dbReference>
<dbReference type="PRINTS" id="PR00259">
    <property type="entry name" value="TMFOUR"/>
</dbReference>
<dbReference type="EMBL" id="DS469518">
    <property type="protein sequence ID" value="EDO47697.1"/>
    <property type="molecule type" value="Genomic_DNA"/>
</dbReference>
<dbReference type="Gene3D" id="1.10.1450.10">
    <property type="entry name" value="Tetraspanin"/>
    <property type="match status" value="1"/>
</dbReference>
<gene>
    <name evidence="24" type="ORF">NEMVEDRAFT_v1g85806</name>
</gene>
<name>A7RLI4_NEMVE</name>
<dbReference type="InterPro" id="IPR018499">
    <property type="entry name" value="Tetraspanin/Peripherin"/>
</dbReference>
<evidence type="ECO:0000256" key="14">
    <source>
        <dbReference type="ARBA" id="ARBA00022989"/>
    </source>
</evidence>
<dbReference type="Pfam" id="PF00335">
    <property type="entry name" value="Tetraspanin"/>
    <property type="match status" value="1"/>
</dbReference>
<evidence type="ECO:0000256" key="20">
    <source>
        <dbReference type="ARBA" id="ARBA00043922"/>
    </source>
</evidence>
<evidence type="ECO:0000313" key="24">
    <source>
        <dbReference type="EMBL" id="EDO47697.1"/>
    </source>
</evidence>
<dbReference type="GO" id="GO:0005886">
    <property type="term" value="C:plasma membrane"/>
    <property type="evidence" value="ECO:0000318"/>
    <property type="project" value="GO_Central"/>
</dbReference>
<evidence type="ECO:0000256" key="5">
    <source>
        <dbReference type="ARBA" id="ARBA00004651"/>
    </source>
</evidence>
<proteinExistence type="inferred from homology"/>
<evidence type="ECO:0000256" key="21">
    <source>
        <dbReference type="ARBA" id="ARBA00046382"/>
    </source>
</evidence>
<accession>A7RLI4</accession>
<dbReference type="PANTHER" id="PTHR19282:SF544">
    <property type="entry name" value="TETRASPANIN"/>
    <property type="match status" value="1"/>
</dbReference>
<keyword evidence="8" id="KW-0813">Transport</keyword>
<feature type="transmembrane region" description="Helical" evidence="23">
    <location>
        <begin position="64"/>
        <end position="89"/>
    </location>
</feature>
<keyword evidence="12" id="KW-0967">Endosome</keyword>
<reference evidence="24 25" key="1">
    <citation type="journal article" date="2007" name="Science">
        <title>Sea anemone genome reveals ancestral eumetazoan gene repertoire and genomic organization.</title>
        <authorList>
            <person name="Putnam N.H."/>
            <person name="Srivastava M."/>
            <person name="Hellsten U."/>
            <person name="Dirks B."/>
            <person name="Chapman J."/>
            <person name="Salamov A."/>
            <person name="Terry A."/>
            <person name="Shapiro H."/>
            <person name="Lindquist E."/>
            <person name="Kapitonov V.V."/>
            <person name="Jurka J."/>
            <person name="Genikhovich G."/>
            <person name="Grigoriev I.V."/>
            <person name="Lucas S.M."/>
            <person name="Steele R.E."/>
            <person name="Finnerty J.R."/>
            <person name="Technau U."/>
            <person name="Martindale M.Q."/>
            <person name="Rokhsar D.S."/>
        </authorList>
    </citation>
    <scope>NUCLEOTIDE SEQUENCE [LARGE SCALE GENOMIC DNA]</scope>
    <source>
        <strain evidence="25">CH2 X CH6</strain>
    </source>
</reference>
<evidence type="ECO:0000256" key="12">
    <source>
        <dbReference type="ARBA" id="ARBA00022753"/>
    </source>
</evidence>
<dbReference type="eggNOG" id="KOG3882">
    <property type="taxonomic scope" value="Eukaryota"/>
</dbReference>
<keyword evidence="19" id="KW-0449">Lipoprotein</keyword>
<feature type="transmembrane region" description="Helical" evidence="23">
    <location>
        <begin position="195"/>
        <end position="223"/>
    </location>
</feature>
<comment type="subunit">
    <text evidence="21">Interacts with TIMP1 and ITGB1 and recruits TIMP1 to ITGB1. Interacts with CD9. Identified in a complex with CD9 and ITGB3. Interacts with PMEL. Interacts with KDR/VEGFR2; identified in a complex with ITGB1 and KDR/VEGFR2 and is required to recruit KDR to ITGB1 complexes. Interacts with SYT7.</text>
</comment>
<comment type="caution">
    <text evidence="23">Lacks conserved residue(s) required for the propagation of feature annotation.</text>
</comment>
<keyword evidence="17" id="KW-0325">Glycoprotein</keyword>
<organism evidence="24 25">
    <name type="scientific">Nematostella vectensis</name>
    <name type="common">Starlet sea anemone</name>
    <dbReference type="NCBI Taxonomy" id="45351"/>
    <lineage>
        <taxon>Eukaryota</taxon>
        <taxon>Metazoa</taxon>
        <taxon>Cnidaria</taxon>
        <taxon>Anthozoa</taxon>
        <taxon>Hexacorallia</taxon>
        <taxon>Actiniaria</taxon>
        <taxon>Edwardsiidae</taxon>
        <taxon>Nematostella</taxon>
    </lineage>
</organism>
<comment type="function">
    <text evidence="20">Functions as a cell surface receptor for TIMP1 and plays a role in the activation of cellular signaling cascades. Plays a role in the activation of ITGB1 and integrin signaling, leading to the activation of AKT, FAK/PTK2 and MAP kinases. Promotes cell survival, reorganization of the actin cytoskeleton, cell adhesion, spreading and migration, via its role in the activation of AKT and FAK/PTK2. Plays a role in VEGFA signaling via its role in regulating the internalization of KDR/VEGFR2. Plays a role in intracellular vesicular transport processes, and is required for normal trafficking of the PMEL luminal domain that is essential for the development and maturation of melanocytes. Plays a role in the adhesion of leukocytes onto endothelial cells via its role in the regulation of SELP trafficking. May play a role in mast cell degranulation in response to Ms4a2/FceRI stimulation, but not in mast cell degranulation in response to other stimuli.</text>
</comment>
<dbReference type="GO" id="GO:0015031">
    <property type="term" value="P:protein transport"/>
    <property type="evidence" value="ECO:0007669"/>
    <property type="project" value="UniProtKB-KW"/>
</dbReference>
<comment type="similarity">
    <text evidence="7 23">Belongs to the tetraspanin (TM4SF) family.</text>
</comment>
<dbReference type="OMA" id="CDDLYTI"/>
<keyword evidence="18" id="KW-0458">Lysosome</keyword>
<sequence length="227" mass="25660">FYWQLSGVAMVVLGTWTLIHRNEFNILLDSSWFVIIVGLMIGIGGVVVLICTCGCYGTVKEHRYLLISFLIMLTLVLIVQISVGVIAFVHRAEVLIHISPLTHDMKYTTRRRMSDYGVRQDVTKAIDQMQINFKCCGEDNWSTWNTTAWKQSSNNSVPDSCCKTPSFGCGKRDHPSNIYREGCVIGLTVFFRKHLLVLGSVLLGIALIQLIGLIMTVCLLRFVKDYY</sequence>
<evidence type="ECO:0000256" key="3">
    <source>
        <dbReference type="ARBA" id="ARBA00004241"/>
    </source>
</evidence>
<dbReference type="GO" id="GO:0031902">
    <property type="term" value="C:late endosome membrane"/>
    <property type="evidence" value="ECO:0007669"/>
    <property type="project" value="UniProtKB-SubCell"/>
</dbReference>
<dbReference type="HOGENOM" id="CLU_055524_5_0_1"/>
<evidence type="ECO:0000256" key="19">
    <source>
        <dbReference type="ARBA" id="ARBA00023288"/>
    </source>
</evidence>
<feature type="disulfide bond" evidence="22">
    <location>
        <begin position="135"/>
        <end position="169"/>
    </location>
</feature>
<dbReference type="GO" id="GO:0030154">
    <property type="term" value="P:cell differentiation"/>
    <property type="evidence" value="ECO:0007669"/>
    <property type="project" value="UniProtKB-ARBA"/>
</dbReference>
<evidence type="ECO:0000256" key="13">
    <source>
        <dbReference type="ARBA" id="ARBA00022927"/>
    </source>
</evidence>
<protein>
    <recommendedName>
        <fullName evidence="23">Tetraspanin</fullName>
    </recommendedName>
</protein>
<keyword evidence="10" id="KW-0964">Secreted</keyword>
<feature type="transmembrane region" description="Helical" evidence="23">
    <location>
        <begin position="32"/>
        <end position="57"/>
    </location>
</feature>
<evidence type="ECO:0000256" key="23">
    <source>
        <dbReference type="RuleBase" id="RU361218"/>
    </source>
</evidence>
<dbReference type="InParanoid" id="A7RLI4"/>
<dbReference type="STRING" id="45351.A7RLI4"/>
<dbReference type="PhylomeDB" id="A7RLI4"/>
<evidence type="ECO:0000256" key="18">
    <source>
        <dbReference type="ARBA" id="ARBA00023228"/>
    </source>
</evidence>
<keyword evidence="16" id="KW-0564">Palmitate</keyword>
<evidence type="ECO:0000256" key="7">
    <source>
        <dbReference type="ARBA" id="ARBA00006840"/>
    </source>
</evidence>
<evidence type="ECO:0000256" key="17">
    <source>
        <dbReference type="ARBA" id="ARBA00023180"/>
    </source>
</evidence>
<evidence type="ECO:0000256" key="22">
    <source>
        <dbReference type="PIRSR" id="PIRSR002419-1"/>
    </source>
</evidence>
<dbReference type="FunFam" id="1.10.1450.10:FF:000019">
    <property type="entry name" value="Tetraspanin"/>
    <property type="match status" value="1"/>
</dbReference>
<keyword evidence="14 23" id="KW-1133">Transmembrane helix</keyword>
<evidence type="ECO:0000256" key="10">
    <source>
        <dbReference type="ARBA" id="ARBA00022525"/>
    </source>
</evidence>
<evidence type="ECO:0000256" key="1">
    <source>
        <dbReference type="ARBA" id="ARBA00004107"/>
    </source>
</evidence>
<dbReference type="GO" id="GO:0005765">
    <property type="term" value="C:lysosomal membrane"/>
    <property type="evidence" value="ECO:0007669"/>
    <property type="project" value="UniProtKB-SubCell"/>
</dbReference>
<keyword evidence="9" id="KW-1003">Cell membrane</keyword>
<keyword evidence="15 23" id="KW-0472">Membrane</keyword>
<evidence type="ECO:0000256" key="2">
    <source>
        <dbReference type="ARBA" id="ARBA00004223"/>
    </source>
</evidence>
<evidence type="ECO:0000256" key="15">
    <source>
        <dbReference type="ARBA" id="ARBA00023136"/>
    </source>
</evidence>
<dbReference type="AlphaFoldDB" id="A7RLI4"/>